<dbReference type="KEGG" id="srt:Srot_2448"/>
<dbReference type="AlphaFoldDB" id="D6ZBE0"/>
<dbReference type="eggNOG" id="COG0337">
    <property type="taxonomic scope" value="Bacteria"/>
</dbReference>
<dbReference type="GO" id="GO:0046872">
    <property type="term" value="F:metal ion binding"/>
    <property type="evidence" value="ECO:0007669"/>
    <property type="project" value="UniProtKB-KW"/>
</dbReference>
<dbReference type="EC" id="4.2.3.152" evidence="7"/>
<dbReference type="InterPro" id="IPR030960">
    <property type="entry name" value="DHQS/DOIS_N"/>
</dbReference>
<protein>
    <recommendedName>
        <fullName evidence="8">2-epi-5-epi-valiolone synthase</fullName>
        <ecNumber evidence="7">4.2.3.152</ecNumber>
    </recommendedName>
</protein>
<keyword evidence="5 11" id="KW-0456">Lyase</keyword>
<comment type="catalytic activity">
    <reaction evidence="6">
        <text>D-sedoheptulose 7-phosphate = 2-epi-5-epi-valiolone + phosphate</text>
        <dbReference type="Rhea" id="RHEA:44184"/>
        <dbReference type="ChEBI" id="CHEBI:43474"/>
        <dbReference type="ChEBI" id="CHEBI:57483"/>
        <dbReference type="ChEBI" id="CHEBI:84187"/>
        <dbReference type="EC" id="4.2.3.152"/>
    </reaction>
</comment>
<feature type="domain" description="3-dehydroquinate synthase N-terminal" evidence="9">
    <location>
        <begin position="85"/>
        <end position="197"/>
    </location>
</feature>
<evidence type="ECO:0000256" key="8">
    <source>
        <dbReference type="ARBA" id="ARBA00024092"/>
    </source>
</evidence>
<evidence type="ECO:0000256" key="6">
    <source>
        <dbReference type="ARBA" id="ARBA00023993"/>
    </source>
</evidence>
<organism evidence="11 12">
    <name type="scientific">Segniliparus rotundus (strain ATCC BAA-972 / CDC 1076 / CIP 108378 / DSM 44985 / JCM 13578)</name>
    <dbReference type="NCBI Taxonomy" id="640132"/>
    <lineage>
        <taxon>Bacteria</taxon>
        <taxon>Bacillati</taxon>
        <taxon>Actinomycetota</taxon>
        <taxon>Actinomycetes</taxon>
        <taxon>Mycobacteriales</taxon>
        <taxon>Segniliparaceae</taxon>
        <taxon>Segniliparus</taxon>
    </lineage>
</organism>
<dbReference type="SUPFAM" id="SSF56796">
    <property type="entry name" value="Dehydroquinate synthase-like"/>
    <property type="match status" value="1"/>
</dbReference>
<dbReference type="RefSeq" id="WP_013139342.1">
    <property type="nucleotide sequence ID" value="NC_014168.1"/>
</dbReference>
<dbReference type="GO" id="GO:0000166">
    <property type="term" value="F:nucleotide binding"/>
    <property type="evidence" value="ECO:0007669"/>
    <property type="project" value="UniProtKB-KW"/>
</dbReference>
<dbReference type="InterPro" id="IPR056179">
    <property type="entry name" value="DHQS_C"/>
</dbReference>
<dbReference type="PANTHER" id="PTHR43622">
    <property type="entry name" value="3-DEHYDROQUINATE SYNTHASE"/>
    <property type="match status" value="1"/>
</dbReference>
<gene>
    <name evidence="11" type="ordered locus">Srot_2448</name>
</gene>
<evidence type="ECO:0000259" key="10">
    <source>
        <dbReference type="Pfam" id="PF24621"/>
    </source>
</evidence>
<dbReference type="PANTHER" id="PTHR43622:SF3">
    <property type="entry name" value="2-EPI-5-EPI-VALIOLONE SYNTHASE"/>
    <property type="match status" value="1"/>
</dbReference>
<dbReference type="Pfam" id="PF24621">
    <property type="entry name" value="DHQS_C"/>
    <property type="match status" value="1"/>
</dbReference>
<accession>D6ZBE0</accession>
<dbReference type="GO" id="GO:0003856">
    <property type="term" value="F:3-dehydroquinate synthase activity"/>
    <property type="evidence" value="ECO:0007669"/>
    <property type="project" value="TreeGrafter"/>
</dbReference>
<reference evidence="11 12" key="1">
    <citation type="journal article" date="2010" name="Stand. Genomic Sci.">
        <title>Complete genome sequence of Segniliparus rotundus type strain (CDC 1076).</title>
        <authorList>
            <person name="Sikorski J."/>
            <person name="Lapidus A."/>
            <person name="Copeland A."/>
            <person name="Misra M."/>
            <person name="Glavina Del Rio T."/>
            <person name="Nolan M."/>
            <person name="Lucas S."/>
            <person name="Chen F."/>
            <person name="Tice H."/>
            <person name="Cheng J.F."/>
            <person name="Jando M."/>
            <person name="Schneider S."/>
            <person name="Bruce D."/>
            <person name="Goodwin L."/>
            <person name="Pitluck S."/>
            <person name="Liolios K."/>
            <person name="Mikhailova N."/>
            <person name="Pati A."/>
            <person name="Ivanova N."/>
            <person name="Mavromatis K."/>
            <person name="Chen A."/>
            <person name="Palaniappan K."/>
            <person name="Chertkov O."/>
            <person name="Land M."/>
            <person name="Hauser L."/>
            <person name="Chang Y.J."/>
            <person name="Jeffries C.D."/>
            <person name="Brettin T."/>
            <person name="Detter J.C."/>
            <person name="Han C."/>
            <person name="Rohde M."/>
            <person name="Goker M."/>
            <person name="Bristow J."/>
            <person name="Eisen J.A."/>
            <person name="Markowitz V."/>
            <person name="Hugenholtz P."/>
            <person name="Kyrpides N.C."/>
            <person name="Klenk H.P."/>
        </authorList>
    </citation>
    <scope>NUCLEOTIDE SEQUENCE [LARGE SCALE GENOMIC DNA]</scope>
    <source>
        <strain evidence="12">ATCC BAA-972 / CDC 1076 / CIP 108378 / DSM 44985 / JCM 13578</strain>
    </source>
</reference>
<dbReference type="Pfam" id="PF01761">
    <property type="entry name" value="DHQ_synthase"/>
    <property type="match status" value="1"/>
</dbReference>
<dbReference type="Gene3D" id="1.20.1090.10">
    <property type="entry name" value="Dehydroquinate synthase-like - alpha domain"/>
    <property type="match status" value="1"/>
</dbReference>
<evidence type="ECO:0000313" key="11">
    <source>
        <dbReference type="EMBL" id="ADG98892.1"/>
    </source>
</evidence>
<keyword evidence="3" id="KW-0547">Nucleotide-binding</keyword>
<dbReference type="STRING" id="640132.Srot_2448"/>
<dbReference type="EMBL" id="CP001958">
    <property type="protein sequence ID" value="ADG98892.1"/>
    <property type="molecule type" value="Genomic_DNA"/>
</dbReference>
<name>D6ZBE0_SEGRD</name>
<evidence type="ECO:0000313" key="12">
    <source>
        <dbReference type="Proteomes" id="UP000002247"/>
    </source>
</evidence>
<proteinExistence type="predicted"/>
<keyword evidence="2" id="KW-0479">Metal-binding</keyword>
<keyword evidence="12" id="KW-1185">Reference proteome</keyword>
<feature type="domain" description="3-dehydroquinate synthase C-terminal" evidence="10">
    <location>
        <begin position="200"/>
        <end position="326"/>
    </location>
</feature>
<evidence type="ECO:0000259" key="9">
    <source>
        <dbReference type="Pfam" id="PF01761"/>
    </source>
</evidence>
<evidence type="ECO:0000256" key="5">
    <source>
        <dbReference type="ARBA" id="ARBA00023239"/>
    </source>
</evidence>
<keyword evidence="4" id="KW-0520">NAD</keyword>
<evidence type="ECO:0000256" key="4">
    <source>
        <dbReference type="ARBA" id="ARBA00023027"/>
    </source>
</evidence>
<evidence type="ECO:0000256" key="7">
    <source>
        <dbReference type="ARBA" id="ARBA00024060"/>
    </source>
</evidence>
<comment type="cofactor">
    <cofactor evidence="1">
        <name>NAD(+)</name>
        <dbReference type="ChEBI" id="CHEBI:57540"/>
    </cofactor>
</comment>
<dbReference type="HOGENOM" id="CLU_001201_0_4_11"/>
<evidence type="ECO:0000256" key="1">
    <source>
        <dbReference type="ARBA" id="ARBA00001911"/>
    </source>
</evidence>
<dbReference type="InterPro" id="IPR050071">
    <property type="entry name" value="Dehydroquinate_synthase"/>
</dbReference>
<evidence type="ECO:0000256" key="3">
    <source>
        <dbReference type="ARBA" id="ARBA00022741"/>
    </source>
</evidence>
<dbReference type="Gene3D" id="3.40.50.1970">
    <property type="match status" value="1"/>
</dbReference>
<dbReference type="InterPro" id="IPR035872">
    <property type="entry name" value="EEVS-like"/>
</dbReference>
<dbReference type="CDD" id="cd08199">
    <property type="entry name" value="EEVS"/>
    <property type="match status" value="1"/>
</dbReference>
<sequence length="391" mass="42590">MNVLEPSETRLALSLEATATLDISYRLDVVNRIFDERNTALADEHRGSCPGQVRAVVVDDVLADEIGTRAHEYYAAHGIEARVLALASGEARKDMDSVLAVVEFLDSVGVRRSNNAVVAIGGNVLLDVVGFAASMYRRGIPWIRIPTTLLGVVDGCVSAKTGVNHRGARNRLGSFHPAARTFIDSALLATLPRRQISNACGEILKMALIKDARLFELLEQHGAALVETSFQHPSANEVIERSIIGMHTELRDNLWERDLKRIVDYGHIFSPPIEMAVVPELLHGEAVAIDCLFTAAIAEARGLLRAGDVERVHGVIAQVGLPSCHPLFCEMSMLHQAIEESKLHRGGDLNLPILHGIGVCGFTQTVDEGELAFAVNRIQQLGSTRQNRKAN</sequence>
<dbReference type="Proteomes" id="UP000002247">
    <property type="component" value="Chromosome"/>
</dbReference>
<evidence type="ECO:0000256" key="2">
    <source>
        <dbReference type="ARBA" id="ARBA00022723"/>
    </source>
</evidence>
<dbReference type="GO" id="GO:0017000">
    <property type="term" value="P:antibiotic biosynthetic process"/>
    <property type="evidence" value="ECO:0007669"/>
    <property type="project" value="InterPro"/>
</dbReference>